<protein>
    <submittedName>
        <fullName evidence="2">Uncharacterized protein</fullName>
    </submittedName>
</protein>
<comment type="caution">
    <text evidence="2">The sequence shown here is derived from an EMBL/GenBank/DDBJ whole genome shotgun (WGS) entry which is preliminary data.</text>
</comment>
<evidence type="ECO:0000256" key="1">
    <source>
        <dbReference type="SAM" id="Phobius"/>
    </source>
</evidence>
<keyword evidence="3" id="KW-1185">Reference proteome</keyword>
<keyword evidence="1" id="KW-0472">Membrane</keyword>
<dbReference type="RefSeq" id="WP_135191007.1">
    <property type="nucleotide sequence ID" value="NZ_SPUM01000118.1"/>
</dbReference>
<name>A0A4Y9SX05_9BURK</name>
<feature type="transmembrane region" description="Helical" evidence="1">
    <location>
        <begin position="137"/>
        <end position="155"/>
    </location>
</feature>
<dbReference type="OrthoDB" id="9883035at2"/>
<dbReference type="EMBL" id="SPUM01000118">
    <property type="protein sequence ID" value="TFW29879.1"/>
    <property type="molecule type" value="Genomic_DNA"/>
</dbReference>
<feature type="transmembrane region" description="Helical" evidence="1">
    <location>
        <begin position="12"/>
        <end position="30"/>
    </location>
</feature>
<reference evidence="2 3" key="1">
    <citation type="submission" date="2019-03" db="EMBL/GenBank/DDBJ databases">
        <title>Draft genome of Massilia hortus sp. nov., a novel bacterial species of the Oxalobacteraceae family.</title>
        <authorList>
            <person name="Peta V."/>
            <person name="Raths R."/>
            <person name="Bucking H."/>
        </authorList>
    </citation>
    <scope>NUCLEOTIDE SEQUENCE [LARGE SCALE GENOMIC DNA]</scope>
    <source>
        <strain evidence="2 3">ONC3</strain>
    </source>
</reference>
<gene>
    <name evidence="2" type="ORF">E4O92_17845</name>
</gene>
<keyword evidence="1" id="KW-0812">Transmembrane</keyword>
<feature type="transmembrane region" description="Helical" evidence="1">
    <location>
        <begin position="161"/>
        <end position="181"/>
    </location>
</feature>
<accession>A0A4Y9SX05</accession>
<sequence>MKTFKIGTEQEIRNFAFSAFLFSTFGWALLEIQLLGAHARPIAHLLASVPALPLSAVSFRRCRLWWPSFDDPHDDGAKFNADRHFLRDDLCPCSALVVTGAVLAFFVNGGSIFLLGLVAGGISLVPWARIAFCNKHFFVSWTMLALGGAAVLIVGPRAQFPFQYVIGAWVLWFIALTQLLVTYRGATKVDPSGPPRMR</sequence>
<organism evidence="2 3">
    <name type="scientific">Massilia horti</name>
    <dbReference type="NCBI Taxonomy" id="2562153"/>
    <lineage>
        <taxon>Bacteria</taxon>
        <taxon>Pseudomonadati</taxon>
        <taxon>Pseudomonadota</taxon>
        <taxon>Betaproteobacteria</taxon>
        <taxon>Burkholderiales</taxon>
        <taxon>Oxalobacteraceae</taxon>
        <taxon>Telluria group</taxon>
        <taxon>Massilia</taxon>
    </lineage>
</organism>
<keyword evidence="1" id="KW-1133">Transmembrane helix</keyword>
<evidence type="ECO:0000313" key="3">
    <source>
        <dbReference type="Proteomes" id="UP000297258"/>
    </source>
</evidence>
<feature type="transmembrane region" description="Helical" evidence="1">
    <location>
        <begin position="112"/>
        <end position="130"/>
    </location>
</feature>
<dbReference type="Proteomes" id="UP000297258">
    <property type="component" value="Unassembled WGS sequence"/>
</dbReference>
<proteinExistence type="predicted"/>
<dbReference type="AlphaFoldDB" id="A0A4Y9SX05"/>
<evidence type="ECO:0000313" key="2">
    <source>
        <dbReference type="EMBL" id="TFW29879.1"/>
    </source>
</evidence>